<organism evidence="1 2">
    <name type="scientific">[Candida] railenensis</name>
    <dbReference type="NCBI Taxonomy" id="45579"/>
    <lineage>
        <taxon>Eukaryota</taxon>
        <taxon>Fungi</taxon>
        <taxon>Dikarya</taxon>
        <taxon>Ascomycota</taxon>
        <taxon>Saccharomycotina</taxon>
        <taxon>Pichiomycetes</taxon>
        <taxon>Debaryomycetaceae</taxon>
        <taxon>Kurtzmaniella</taxon>
    </lineage>
</organism>
<evidence type="ECO:0000313" key="2">
    <source>
        <dbReference type="Proteomes" id="UP000837801"/>
    </source>
</evidence>
<keyword evidence="2" id="KW-1185">Reference proteome</keyword>
<reference evidence="1" key="1">
    <citation type="submission" date="2022-03" db="EMBL/GenBank/DDBJ databases">
        <authorList>
            <person name="Legras J.-L."/>
            <person name="Devillers H."/>
            <person name="Grondin C."/>
        </authorList>
    </citation>
    <scope>NUCLEOTIDE SEQUENCE</scope>
    <source>
        <strain evidence="1">CLIB 1423</strain>
    </source>
</reference>
<dbReference type="AlphaFoldDB" id="A0A9P0QM78"/>
<name>A0A9P0QM78_9ASCO</name>
<accession>A0A9P0QM78</accession>
<dbReference type="Proteomes" id="UP000837801">
    <property type="component" value="Unassembled WGS sequence"/>
</dbReference>
<dbReference type="OrthoDB" id="8625101at2759"/>
<protein>
    <submittedName>
        <fullName evidence="1">Uncharacterized protein</fullName>
    </submittedName>
</protein>
<proteinExistence type="predicted"/>
<evidence type="ECO:0000313" key="1">
    <source>
        <dbReference type="EMBL" id="CAH2351287.1"/>
    </source>
</evidence>
<dbReference type="EMBL" id="CAKXYY010000003">
    <property type="protein sequence ID" value="CAH2351287.1"/>
    <property type="molecule type" value="Genomic_DNA"/>
</dbReference>
<comment type="caution">
    <text evidence="1">The sequence shown here is derived from an EMBL/GenBank/DDBJ whole genome shotgun (WGS) entry which is preliminary data.</text>
</comment>
<sequence>MYIPKRRSSLSQEINSHEKVFEEETEESQHIGCYLCTKFNNTRRRSSSSFKVGSFIDSLLIDRTSASKSEPVTFKFGILVTDFSYHIRKGGQLPASGNTKRVEIPFDVQYIEWSNASASSTLPHPATGGSTGGSSFSSPLVGNVEISKRYASYTSKQFPGFSIPYRSVLKLSIENTEGTTISICLLEYDLSKLPSGHKRLVRFKSNSIVIQILYFHLNKKFYVGDTARIVLLSKEEGITTNGEVIVINESKFDENHYKKCDRCQPYSQG</sequence>
<gene>
    <name evidence="1" type="ORF">CLIB1423_03S02872</name>
</gene>